<organism evidence="2 3">
    <name type="scientific">Oryza rufipogon</name>
    <name type="common">Brownbeard rice</name>
    <name type="synonym">Asian wild rice</name>
    <dbReference type="NCBI Taxonomy" id="4529"/>
    <lineage>
        <taxon>Eukaryota</taxon>
        <taxon>Viridiplantae</taxon>
        <taxon>Streptophyta</taxon>
        <taxon>Embryophyta</taxon>
        <taxon>Tracheophyta</taxon>
        <taxon>Spermatophyta</taxon>
        <taxon>Magnoliopsida</taxon>
        <taxon>Liliopsida</taxon>
        <taxon>Poales</taxon>
        <taxon>Poaceae</taxon>
        <taxon>BOP clade</taxon>
        <taxon>Oryzoideae</taxon>
        <taxon>Oryzeae</taxon>
        <taxon>Oryzinae</taxon>
        <taxon>Oryza</taxon>
    </lineage>
</organism>
<evidence type="ECO:0000313" key="2">
    <source>
        <dbReference type="EnsemblPlants" id="ORUFI06G14060.1"/>
    </source>
</evidence>
<reference evidence="3" key="1">
    <citation type="submission" date="2013-06" db="EMBL/GenBank/DDBJ databases">
        <authorList>
            <person name="Zhao Q."/>
        </authorList>
    </citation>
    <scope>NUCLEOTIDE SEQUENCE</scope>
    <source>
        <strain evidence="3">cv. W1943</strain>
    </source>
</reference>
<dbReference type="EnsemblPlants" id="ORUFI06G14060.1">
    <property type="protein sequence ID" value="ORUFI06G14060.1"/>
    <property type="gene ID" value="ORUFI06G14060"/>
</dbReference>
<sequence length="66" mass="6801">MTSITQKKKTKSAVAAPPPGATMATNAAPGTPTSAPAGRASMETGKRNMGLHCTSMRISRDETRSP</sequence>
<name>A0A0E0PX94_ORYRU</name>
<reference evidence="2" key="2">
    <citation type="submission" date="2015-06" db="UniProtKB">
        <authorList>
            <consortium name="EnsemblPlants"/>
        </authorList>
    </citation>
    <scope>IDENTIFICATION</scope>
</reference>
<feature type="compositionally biased region" description="Low complexity" evidence="1">
    <location>
        <begin position="24"/>
        <end position="40"/>
    </location>
</feature>
<feature type="compositionally biased region" description="Basic residues" evidence="1">
    <location>
        <begin position="1"/>
        <end position="11"/>
    </location>
</feature>
<dbReference type="STRING" id="4529.A0A0E0PX94"/>
<evidence type="ECO:0000256" key="1">
    <source>
        <dbReference type="SAM" id="MobiDB-lite"/>
    </source>
</evidence>
<dbReference type="HOGENOM" id="CLU_2835698_0_0_1"/>
<evidence type="ECO:0000313" key="3">
    <source>
        <dbReference type="Proteomes" id="UP000008022"/>
    </source>
</evidence>
<accession>A0A0E0PX94</accession>
<feature type="region of interest" description="Disordered" evidence="1">
    <location>
        <begin position="1"/>
        <end position="66"/>
    </location>
</feature>
<protein>
    <submittedName>
        <fullName evidence="2">Uncharacterized protein</fullName>
    </submittedName>
</protein>
<dbReference type="Proteomes" id="UP000008022">
    <property type="component" value="Unassembled WGS sequence"/>
</dbReference>
<dbReference type="AlphaFoldDB" id="A0A0E0PX94"/>
<keyword evidence="3" id="KW-1185">Reference proteome</keyword>
<dbReference type="Gramene" id="ORUFI06G14060.1">
    <property type="protein sequence ID" value="ORUFI06G14060.1"/>
    <property type="gene ID" value="ORUFI06G14060"/>
</dbReference>
<proteinExistence type="predicted"/>